<name>A0ACB9ZKJ5_CATRO</name>
<evidence type="ECO:0000313" key="1">
    <source>
        <dbReference type="EMBL" id="KAI5647940.1"/>
    </source>
</evidence>
<dbReference type="Proteomes" id="UP001060085">
    <property type="component" value="Linkage Group LG08"/>
</dbReference>
<gene>
    <name evidence="1" type="ORF">M9H77_33945</name>
</gene>
<proteinExistence type="predicted"/>
<evidence type="ECO:0000313" key="2">
    <source>
        <dbReference type="Proteomes" id="UP001060085"/>
    </source>
</evidence>
<keyword evidence="2" id="KW-1185">Reference proteome</keyword>
<sequence>MIRKNMSTNAHTISTPEFKRTCNATVGLHEQSLNPITRSLETKILASHSQYQLNIYERSISITPLFPYHWSNQATDSWGTYQIYPETNLSFKPLLILQKAVVPPQSMMWCPCRPIGPNPPWCYAIFKRIYSPESKTVHVIGRGPNPTLDPGGSGLGLGYPEGMDLFTVLLSIPKKSEQSSDYEDDNDDSNSVSLRLNNYSRVEQVFIKDYEASKIQQKDEVLGLLTEVQAIKSDIQEFKGSMEDMKAMIEPLTSSMYGKKAMGSNPMVDQPHYMVPQQTKPLSTSMFSEVIPPIPLKTAS</sequence>
<protein>
    <submittedName>
        <fullName evidence="1">Uncharacterized protein</fullName>
    </submittedName>
</protein>
<dbReference type="EMBL" id="CM044708">
    <property type="protein sequence ID" value="KAI5647940.1"/>
    <property type="molecule type" value="Genomic_DNA"/>
</dbReference>
<organism evidence="1 2">
    <name type="scientific">Catharanthus roseus</name>
    <name type="common">Madagascar periwinkle</name>
    <name type="synonym">Vinca rosea</name>
    <dbReference type="NCBI Taxonomy" id="4058"/>
    <lineage>
        <taxon>Eukaryota</taxon>
        <taxon>Viridiplantae</taxon>
        <taxon>Streptophyta</taxon>
        <taxon>Embryophyta</taxon>
        <taxon>Tracheophyta</taxon>
        <taxon>Spermatophyta</taxon>
        <taxon>Magnoliopsida</taxon>
        <taxon>eudicotyledons</taxon>
        <taxon>Gunneridae</taxon>
        <taxon>Pentapetalae</taxon>
        <taxon>asterids</taxon>
        <taxon>lamiids</taxon>
        <taxon>Gentianales</taxon>
        <taxon>Apocynaceae</taxon>
        <taxon>Rauvolfioideae</taxon>
        <taxon>Vinceae</taxon>
        <taxon>Catharanthinae</taxon>
        <taxon>Catharanthus</taxon>
    </lineage>
</organism>
<comment type="caution">
    <text evidence="1">The sequence shown here is derived from an EMBL/GenBank/DDBJ whole genome shotgun (WGS) entry which is preliminary data.</text>
</comment>
<accession>A0ACB9ZKJ5</accession>
<reference evidence="2" key="1">
    <citation type="journal article" date="2023" name="Nat. Plants">
        <title>Single-cell RNA sequencing provides a high-resolution roadmap for understanding the multicellular compartmentation of specialized metabolism.</title>
        <authorList>
            <person name="Sun S."/>
            <person name="Shen X."/>
            <person name="Li Y."/>
            <person name="Li Y."/>
            <person name="Wang S."/>
            <person name="Li R."/>
            <person name="Zhang H."/>
            <person name="Shen G."/>
            <person name="Guo B."/>
            <person name="Wei J."/>
            <person name="Xu J."/>
            <person name="St-Pierre B."/>
            <person name="Chen S."/>
            <person name="Sun C."/>
        </authorList>
    </citation>
    <scope>NUCLEOTIDE SEQUENCE [LARGE SCALE GENOMIC DNA]</scope>
</reference>